<dbReference type="GO" id="GO:0008703">
    <property type="term" value="F:5-amino-6-(5-phosphoribosylamino)uracil reductase activity"/>
    <property type="evidence" value="ECO:0007669"/>
    <property type="project" value="UniProtKB-EC"/>
</dbReference>
<sequence length="76" mass="8036">MGTPPSAPPGISPTGGEIGWARWLPQTTGHHMNRKFMARHCLLPISLLVGEMPGRAEGGDTAHLSSKYLALKTASS</sequence>
<organism evidence="2 3">
    <name type="scientific">Rhizobium fabae</name>
    <dbReference type="NCBI Taxonomy" id="573179"/>
    <lineage>
        <taxon>Bacteria</taxon>
        <taxon>Pseudomonadati</taxon>
        <taxon>Pseudomonadota</taxon>
        <taxon>Alphaproteobacteria</taxon>
        <taxon>Hyphomicrobiales</taxon>
        <taxon>Rhizobiaceae</taxon>
        <taxon>Rhizobium/Agrobacterium group</taxon>
        <taxon>Rhizobium</taxon>
    </lineage>
</organism>
<evidence type="ECO:0000313" key="3">
    <source>
        <dbReference type="Proteomes" id="UP000545490"/>
    </source>
</evidence>
<reference evidence="2 3" key="1">
    <citation type="submission" date="2020-08" db="EMBL/GenBank/DDBJ databases">
        <title>Genomic Encyclopedia of Type Strains, Phase IV (KMG-IV): sequencing the most valuable type-strain genomes for metagenomic binning, comparative biology and taxonomic classification.</title>
        <authorList>
            <person name="Goeker M."/>
        </authorList>
    </citation>
    <scope>NUCLEOTIDE SEQUENCE [LARGE SCALE GENOMIC DNA]</scope>
    <source>
        <strain evidence="2 3">DSM 19331</strain>
    </source>
</reference>
<comment type="caution">
    <text evidence="2">The sequence shown here is derived from an EMBL/GenBank/DDBJ whole genome shotgun (WGS) entry which is preliminary data.</text>
</comment>
<dbReference type="Proteomes" id="UP000545490">
    <property type="component" value="Unassembled WGS sequence"/>
</dbReference>
<feature type="region of interest" description="Disordered" evidence="1">
    <location>
        <begin position="1"/>
        <end position="20"/>
    </location>
</feature>
<keyword evidence="2" id="KW-0560">Oxidoreductase</keyword>
<dbReference type="AlphaFoldDB" id="A0A7W6BJ34"/>
<protein>
    <submittedName>
        <fullName evidence="2">Diaminohydroxyphosphoribosylaminopyrimidine deaminase/5-amino-6-(5-phosphoribosylamino)uracil reductase</fullName>
        <ecNumber evidence="2">1.1.1.193</ecNumber>
        <ecNumber evidence="2">3.5.4.26</ecNumber>
    </submittedName>
</protein>
<keyword evidence="2" id="KW-0378">Hydrolase</keyword>
<feature type="compositionally biased region" description="Pro residues" evidence="1">
    <location>
        <begin position="1"/>
        <end position="11"/>
    </location>
</feature>
<evidence type="ECO:0000256" key="1">
    <source>
        <dbReference type="SAM" id="MobiDB-lite"/>
    </source>
</evidence>
<name>A0A7W6BJ34_9HYPH</name>
<dbReference type="EC" id="1.1.1.193" evidence="2"/>
<evidence type="ECO:0000313" key="2">
    <source>
        <dbReference type="EMBL" id="MBB3918331.1"/>
    </source>
</evidence>
<dbReference type="GO" id="GO:0008835">
    <property type="term" value="F:diaminohydroxyphosphoribosylaminopyrimidine deaminase activity"/>
    <property type="evidence" value="ECO:0007669"/>
    <property type="project" value="UniProtKB-EC"/>
</dbReference>
<proteinExistence type="predicted"/>
<gene>
    <name evidence="2" type="ORF">GGQ65_005669</name>
</gene>
<dbReference type="EMBL" id="JACIDG010000018">
    <property type="protein sequence ID" value="MBB3918331.1"/>
    <property type="molecule type" value="Genomic_DNA"/>
</dbReference>
<accession>A0A7W6BJ34</accession>
<dbReference type="EC" id="3.5.4.26" evidence="2"/>